<dbReference type="InParanoid" id="F6I5X4"/>
<dbReference type="HOGENOM" id="CLU_2692850_0_0_1"/>
<sequence length="74" mass="8296">MFALQEAKERHDLARTADLKYGAIQEVEAAIVNLEGITDENMMLTKTVGPKQIIEVTSRWIGIPVTRLGQNDKK</sequence>
<reference evidence="2" key="1">
    <citation type="journal article" date="2007" name="Nature">
        <title>The grapevine genome sequence suggests ancestral hexaploidization in major angiosperm phyla.</title>
        <authorList>
            <consortium name="The French-Italian Public Consortium for Grapevine Genome Characterization."/>
            <person name="Jaillon O."/>
            <person name="Aury J.-M."/>
            <person name="Noel B."/>
            <person name="Policriti A."/>
            <person name="Clepet C."/>
            <person name="Casagrande A."/>
            <person name="Choisne N."/>
            <person name="Aubourg S."/>
            <person name="Vitulo N."/>
            <person name="Jubin C."/>
            <person name="Vezzi A."/>
            <person name="Legeai F."/>
            <person name="Hugueney P."/>
            <person name="Dasilva C."/>
            <person name="Horner D."/>
            <person name="Mica E."/>
            <person name="Jublot D."/>
            <person name="Poulain J."/>
            <person name="Bruyere C."/>
            <person name="Billault A."/>
            <person name="Segurens B."/>
            <person name="Gouyvenoux M."/>
            <person name="Ugarte E."/>
            <person name="Cattonaro F."/>
            <person name="Anthouard V."/>
            <person name="Vico V."/>
            <person name="Del Fabbro C."/>
            <person name="Alaux M."/>
            <person name="Di Gaspero G."/>
            <person name="Dumas V."/>
            <person name="Felice N."/>
            <person name="Paillard S."/>
            <person name="Juman I."/>
            <person name="Moroldo M."/>
            <person name="Scalabrin S."/>
            <person name="Canaguier A."/>
            <person name="Le Clainche I."/>
            <person name="Malacrida G."/>
            <person name="Durand E."/>
            <person name="Pesole G."/>
            <person name="Laucou V."/>
            <person name="Chatelet P."/>
            <person name="Merdinoglu D."/>
            <person name="Delledonne M."/>
            <person name="Pezzotti M."/>
            <person name="Lecharny A."/>
            <person name="Scarpelli C."/>
            <person name="Artiguenave F."/>
            <person name="Pe M.E."/>
            <person name="Valle G."/>
            <person name="Morgante M."/>
            <person name="Caboche M."/>
            <person name="Adam-Blondon A.-F."/>
            <person name="Weissenbach J."/>
            <person name="Quetier F."/>
            <person name="Wincker P."/>
        </authorList>
    </citation>
    <scope>NUCLEOTIDE SEQUENCE [LARGE SCALE GENOMIC DNA]</scope>
    <source>
        <strain evidence="2">cv. Pinot noir / PN40024</strain>
    </source>
</reference>
<dbReference type="AlphaFoldDB" id="F6I5X4"/>
<dbReference type="PaxDb" id="29760-VIT_03s0180g00310.t01"/>
<dbReference type="Proteomes" id="UP000009183">
    <property type="component" value="Chromosome 3"/>
</dbReference>
<evidence type="ECO:0000313" key="1">
    <source>
        <dbReference type="EMBL" id="CCB62342.1"/>
    </source>
</evidence>
<protein>
    <submittedName>
        <fullName evidence="1">Uncharacterized protein</fullName>
    </submittedName>
</protein>
<name>F6I5X4_VITVI</name>
<dbReference type="eggNOG" id="KOG1051">
    <property type="taxonomic scope" value="Eukaryota"/>
</dbReference>
<dbReference type="STRING" id="29760.F6I5X4"/>
<organism evidence="1 2">
    <name type="scientific">Vitis vinifera</name>
    <name type="common">Grape</name>
    <dbReference type="NCBI Taxonomy" id="29760"/>
    <lineage>
        <taxon>Eukaryota</taxon>
        <taxon>Viridiplantae</taxon>
        <taxon>Streptophyta</taxon>
        <taxon>Embryophyta</taxon>
        <taxon>Tracheophyta</taxon>
        <taxon>Spermatophyta</taxon>
        <taxon>Magnoliopsida</taxon>
        <taxon>eudicotyledons</taxon>
        <taxon>Gunneridae</taxon>
        <taxon>Pentapetalae</taxon>
        <taxon>rosids</taxon>
        <taxon>Vitales</taxon>
        <taxon>Vitaceae</taxon>
        <taxon>Viteae</taxon>
        <taxon>Vitis</taxon>
    </lineage>
</organism>
<gene>
    <name evidence="1" type="ordered locus">VIT_03s0180g00310</name>
</gene>
<evidence type="ECO:0000313" key="2">
    <source>
        <dbReference type="Proteomes" id="UP000009183"/>
    </source>
</evidence>
<dbReference type="EMBL" id="FN596754">
    <property type="protein sequence ID" value="CCB62342.1"/>
    <property type="molecule type" value="Genomic_DNA"/>
</dbReference>
<dbReference type="Gene3D" id="3.40.50.300">
    <property type="entry name" value="P-loop containing nucleotide triphosphate hydrolases"/>
    <property type="match status" value="1"/>
</dbReference>
<dbReference type="OrthoDB" id="47330at2759"/>
<keyword evidence="2" id="KW-1185">Reference proteome</keyword>
<dbReference type="InterPro" id="IPR027417">
    <property type="entry name" value="P-loop_NTPase"/>
</dbReference>
<proteinExistence type="predicted"/>
<accession>F6I5X4</accession>